<sequence>APLSDHGLELQSWELQLHGLLKTPFSGVDQYYKLLELMEMLGSCSQTDWLLPSLRKVKELMQGSKCQLLSDAYFKYALTAKTCTQMSILSELLPLADKGSWHLQQLLHVCKNNNYSELSKLAAAHLTVDKTLLSLLEILNIRTTPNSDENIEDFGSETNLKFTFRHVCAPRSLKRKRSSNDAKLLLDQLQSTVQQLGKCAVELDAADLRKLEHLIQRLQNSLPA</sequence>
<dbReference type="OrthoDB" id="8032356at2759"/>
<organism evidence="1 2">
    <name type="scientific">Drosophila busckii</name>
    <name type="common">Fruit fly</name>
    <dbReference type="NCBI Taxonomy" id="30019"/>
    <lineage>
        <taxon>Eukaryota</taxon>
        <taxon>Metazoa</taxon>
        <taxon>Ecdysozoa</taxon>
        <taxon>Arthropoda</taxon>
        <taxon>Hexapoda</taxon>
        <taxon>Insecta</taxon>
        <taxon>Pterygota</taxon>
        <taxon>Neoptera</taxon>
        <taxon>Endopterygota</taxon>
        <taxon>Diptera</taxon>
        <taxon>Brachycera</taxon>
        <taxon>Muscomorpha</taxon>
        <taxon>Ephydroidea</taxon>
        <taxon>Drosophilidae</taxon>
        <taxon>Drosophila</taxon>
    </lineage>
</organism>
<name>A0A0M4ECM7_DROBS</name>
<evidence type="ECO:0000313" key="1">
    <source>
        <dbReference type="EMBL" id="ALC40551.1"/>
    </source>
</evidence>
<dbReference type="EMBL" id="CP012524">
    <property type="protein sequence ID" value="ALC40551.1"/>
    <property type="molecule type" value="Genomic_DNA"/>
</dbReference>
<keyword evidence="2" id="KW-1185">Reference proteome</keyword>
<accession>A0A0M4ECM7</accession>
<protein>
    <submittedName>
        <fullName evidence="1">CG13742</fullName>
    </submittedName>
</protein>
<gene>
    <name evidence="1" type="ORF">Dbus_chr2Rg130</name>
</gene>
<dbReference type="AlphaFoldDB" id="A0A0M4ECM7"/>
<evidence type="ECO:0000313" key="2">
    <source>
        <dbReference type="Proteomes" id="UP000494163"/>
    </source>
</evidence>
<reference evidence="1 2" key="1">
    <citation type="submission" date="2015-08" db="EMBL/GenBank/DDBJ databases">
        <title>Ancestral chromatin configuration constrains chromatin evolution on differentiating sex chromosomes in Drosophila.</title>
        <authorList>
            <person name="Zhou Q."/>
            <person name="Bachtrog D."/>
        </authorList>
    </citation>
    <scope>NUCLEOTIDE SEQUENCE [LARGE SCALE GENOMIC DNA]</scope>
    <source>
        <tissue evidence="1">Whole larvae</tissue>
    </source>
</reference>
<dbReference type="Proteomes" id="UP000494163">
    <property type="component" value="Chromosome 2R"/>
</dbReference>
<feature type="non-terminal residue" evidence="1">
    <location>
        <position position="1"/>
    </location>
</feature>
<proteinExistence type="predicted"/>